<proteinExistence type="predicted"/>
<keyword evidence="2" id="KW-1185">Reference proteome</keyword>
<sequence>MEYLTNSDLNNNFFINNNTTNHNHNHNHNHNNNTICLSPTSLNFNNASSYYSPHLINFPPEQITTEFDHHQHQHHNENVKTKLNDKLLINTKLPTYHEISNSNNNNNNGNIINPVNIHEDNFNSLNIVNPSINNKTGKKTRNSVKTRKSYCFDLNV</sequence>
<name>A0A183KU23_9TREM</name>
<reference evidence="1 2" key="2">
    <citation type="submission" date="2018-11" db="EMBL/GenBank/DDBJ databases">
        <authorList>
            <consortium name="Pathogen Informatics"/>
        </authorList>
    </citation>
    <scope>NUCLEOTIDE SEQUENCE [LARGE SCALE GENOMIC DNA]</scope>
    <source>
        <strain evidence="1">Dakar</strain>
        <strain evidence="2">Dakar, Senegal</strain>
    </source>
</reference>
<reference evidence="3" key="1">
    <citation type="submission" date="2016-06" db="UniProtKB">
        <authorList>
            <consortium name="WormBaseParasite"/>
        </authorList>
    </citation>
    <scope>IDENTIFICATION</scope>
</reference>
<organism evidence="3">
    <name type="scientific">Schistosoma curassoni</name>
    <dbReference type="NCBI Taxonomy" id="6186"/>
    <lineage>
        <taxon>Eukaryota</taxon>
        <taxon>Metazoa</taxon>
        <taxon>Spiralia</taxon>
        <taxon>Lophotrochozoa</taxon>
        <taxon>Platyhelminthes</taxon>
        <taxon>Trematoda</taxon>
        <taxon>Digenea</taxon>
        <taxon>Strigeidida</taxon>
        <taxon>Schistosomatoidea</taxon>
        <taxon>Schistosomatidae</taxon>
        <taxon>Schistosoma</taxon>
    </lineage>
</organism>
<dbReference type="EMBL" id="UZAK01041191">
    <property type="protein sequence ID" value="VDP66176.1"/>
    <property type="molecule type" value="Genomic_DNA"/>
</dbReference>
<dbReference type="AlphaFoldDB" id="A0A183KU23"/>
<evidence type="ECO:0000313" key="1">
    <source>
        <dbReference type="EMBL" id="VDP66176.1"/>
    </source>
</evidence>
<gene>
    <name evidence="1" type="ORF">SCUD_LOCUS18564</name>
</gene>
<evidence type="ECO:0000313" key="2">
    <source>
        <dbReference type="Proteomes" id="UP000279833"/>
    </source>
</evidence>
<dbReference type="WBParaSite" id="SCUD_0001856601-mRNA-1">
    <property type="protein sequence ID" value="SCUD_0001856601-mRNA-1"/>
    <property type="gene ID" value="SCUD_0001856601"/>
</dbReference>
<evidence type="ECO:0000313" key="3">
    <source>
        <dbReference type="WBParaSite" id="SCUD_0001856601-mRNA-1"/>
    </source>
</evidence>
<accession>A0A183KU23</accession>
<dbReference type="Proteomes" id="UP000279833">
    <property type="component" value="Unassembled WGS sequence"/>
</dbReference>
<protein>
    <submittedName>
        <fullName evidence="3">GATA zinc finger domain-containing protein 14-like</fullName>
    </submittedName>
</protein>